<feature type="domain" description="Histidine kinase" evidence="12">
    <location>
        <begin position="496"/>
        <end position="601"/>
    </location>
</feature>
<feature type="compositionally biased region" description="Basic and acidic residues" evidence="10">
    <location>
        <begin position="646"/>
        <end position="684"/>
    </location>
</feature>
<keyword evidence="7" id="KW-0418">Kinase</keyword>
<evidence type="ECO:0000256" key="8">
    <source>
        <dbReference type="ARBA" id="ARBA00022989"/>
    </source>
</evidence>
<dbReference type="Gene3D" id="6.10.340.10">
    <property type="match status" value="1"/>
</dbReference>
<feature type="transmembrane region" description="Helical" evidence="11">
    <location>
        <begin position="25"/>
        <end position="42"/>
    </location>
</feature>
<sequence length="1119" mass="116678">MTQDADQPRQGAASTVAGWPLRRKMALALAIPLLLAAVLGGLRVQNDYADSRSAASSAKQVTIIQPAVDYLISAESAMVAAQSDSAASQGDLIDAIDDISTNAETLTQARDDADLTDLQAAHVNALLDLSQGIRGEGAENLGPATWIALVRQLESSVSQLITSVNAAQETPEPRLEQLSQTMSGRLSLAMQQGLVATSLAQSGSQELFSEIGVEAAAIDRLAGSVTGAETQTAELRTANTRHAGQIRDDSATNLDGRDAYGPYDQITSQLLKGVTASLNQAASDAQRNALLGAALTLLALAVAVVVALYIARSLLEPIGKVREGALAVARHRLPDAVARIRSGQEPEPIKPIDVTTNEEIGQVARAVDDLHRQAIHLASGEAQLRQTVNAMFVTLSRRSNSLVNQQLAQIERLEHDEEDPKRLESLFRLDHLASRMRRTADSLLILADAPNRAAGSFSLTIGEALQAATSGVQDYQRVQILSHLSTRVSDEAAADLVHLLTELVDNALTYSPPSEPVRLAAKPVDGGVSITITDSGLGVPPAELEQLNRDLAHGAEATPDTARRMGLFVVSRLAERHQIVASLSRNPGGGMTATVHLPASVLPELPQVAGQPAQGAESLDSPARKPEPEAVAAPTEPTKRHGRTRTRAEKAAEKAEARAAERAEKAEARAAEKAAKKEAAREAELEPAPAAPAAPAPVAAAAVDMPTPTADRPPLESLLPRREPGANMPRTGADAFLPPETSGATGPLFGKRSTPATPATDAPAAGPSAPTPAEPASASAAPAEPQEKVASVVPITALASRQRAQAEEARASEPVAEPVAEPVVEEPVSEPVAEEPVVEAPVVEEPVAEAPVRTPDPLTDPLPTEAPVAEEPAGQELVEEPVEEPVAEEPAARAEPEVEVDADDPLGLGTPSRPAAPVQPEPVIEPEPEPVVVAEPEPAPAPSPVFTPVAAARAEQPGDTLVADPEPEAAPAVALADPLAGGLPTRTPGAAAEINRDMPGLPPTTEPARANGDSPIFKSMRSGWLTGDATQIHETEVDRGWEIAEHVAEEAPAPVATPAGLPRRAPGERLVPGSVTPPTATKTRDPEAIRRRLQAHTAGVSRGRRAAQSSPQHTEAGPA</sequence>
<dbReference type="Proteomes" id="UP001589698">
    <property type="component" value="Unassembled WGS sequence"/>
</dbReference>
<evidence type="ECO:0000256" key="9">
    <source>
        <dbReference type="ARBA" id="ARBA00023012"/>
    </source>
</evidence>
<evidence type="ECO:0000256" key="1">
    <source>
        <dbReference type="ARBA" id="ARBA00000085"/>
    </source>
</evidence>
<keyword evidence="9" id="KW-0902">Two-component regulatory system</keyword>
<feature type="compositionally biased region" description="Low complexity" evidence="10">
    <location>
        <begin position="812"/>
        <end position="822"/>
    </location>
</feature>
<dbReference type="InterPro" id="IPR050428">
    <property type="entry name" value="TCS_sensor_his_kinase"/>
</dbReference>
<dbReference type="PANTHER" id="PTHR45436">
    <property type="entry name" value="SENSOR HISTIDINE KINASE YKOH"/>
    <property type="match status" value="1"/>
</dbReference>
<evidence type="ECO:0000256" key="6">
    <source>
        <dbReference type="ARBA" id="ARBA00022692"/>
    </source>
</evidence>
<dbReference type="Gene3D" id="3.30.565.10">
    <property type="entry name" value="Histidine kinase-like ATPase, C-terminal domain"/>
    <property type="match status" value="1"/>
</dbReference>
<dbReference type="SUPFAM" id="SSF55874">
    <property type="entry name" value="ATPase domain of HSP90 chaperone/DNA topoisomerase II/histidine kinase"/>
    <property type="match status" value="1"/>
</dbReference>
<accession>A0ABV6DZD1</accession>
<name>A0ABV6DZD1_9ACTN</name>
<dbReference type="SMART" id="SM00387">
    <property type="entry name" value="HATPase_c"/>
    <property type="match status" value="1"/>
</dbReference>
<comment type="catalytic activity">
    <reaction evidence="1">
        <text>ATP + protein L-histidine = ADP + protein N-phospho-L-histidine.</text>
        <dbReference type="EC" id="2.7.13.3"/>
    </reaction>
</comment>
<dbReference type="RefSeq" id="WP_378517743.1">
    <property type="nucleotide sequence ID" value="NZ_JBHLXH010000001.1"/>
</dbReference>
<evidence type="ECO:0000313" key="14">
    <source>
        <dbReference type="Proteomes" id="UP001589698"/>
    </source>
</evidence>
<evidence type="ECO:0000256" key="10">
    <source>
        <dbReference type="SAM" id="MobiDB-lite"/>
    </source>
</evidence>
<feature type="compositionally biased region" description="Low complexity" evidence="10">
    <location>
        <begin position="838"/>
        <end position="863"/>
    </location>
</feature>
<dbReference type="GO" id="GO:0005524">
    <property type="term" value="F:ATP binding"/>
    <property type="evidence" value="ECO:0007669"/>
    <property type="project" value="UniProtKB-KW"/>
</dbReference>
<keyword evidence="6 11" id="KW-0812">Transmembrane</keyword>
<evidence type="ECO:0000256" key="5">
    <source>
        <dbReference type="ARBA" id="ARBA00022679"/>
    </source>
</evidence>
<dbReference type="PANTHER" id="PTHR45436:SF5">
    <property type="entry name" value="SENSOR HISTIDINE KINASE TRCS"/>
    <property type="match status" value="1"/>
</dbReference>
<feature type="compositionally biased region" description="Low complexity" evidence="10">
    <location>
        <begin position="753"/>
        <end position="768"/>
    </location>
</feature>
<comment type="subcellular location">
    <subcellularLocation>
        <location evidence="2">Membrane</location>
    </subcellularLocation>
</comment>
<keyword evidence="8 11" id="KW-1133">Transmembrane helix</keyword>
<evidence type="ECO:0000256" key="2">
    <source>
        <dbReference type="ARBA" id="ARBA00004370"/>
    </source>
</evidence>
<evidence type="ECO:0000259" key="12">
    <source>
        <dbReference type="PROSITE" id="PS50109"/>
    </source>
</evidence>
<keyword evidence="4" id="KW-0597">Phosphoprotein</keyword>
<dbReference type="InterPro" id="IPR005467">
    <property type="entry name" value="His_kinase_dom"/>
</dbReference>
<dbReference type="SMART" id="SM00304">
    <property type="entry name" value="HAMP"/>
    <property type="match status" value="1"/>
</dbReference>
<keyword evidence="14" id="KW-1185">Reference proteome</keyword>
<keyword evidence="13" id="KW-0067">ATP-binding</keyword>
<feature type="region of interest" description="Disordered" evidence="10">
    <location>
        <begin position="978"/>
        <end position="1021"/>
    </location>
</feature>
<evidence type="ECO:0000256" key="4">
    <source>
        <dbReference type="ARBA" id="ARBA00022553"/>
    </source>
</evidence>
<proteinExistence type="predicted"/>
<keyword evidence="11" id="KW-0472">Membrane</keyword>
<dbReference type="EC" id="2.7.13.3" evidence="3"/>
<dbReference type="InterPro" id="IPR003660">
    <property type="entry name" value="HAMP_dom"/>
</dbReference>
<evidence type="ECO:0000313" key="13">
    <source>
        <dbReference type="EMBL" id="MFC0222081.1"/>
    </source>
</evidence>
<dbReference type="EMBL" id="JBHLXH010000001">
    <property type="protein sequence ID" value="MFC0222081.1"/>
    <property type="molecule type" value="Genomic_DNA"/>
</dbReference>
<organism evidence="13 14">
    <name type="scientific">Nocardioides zeicaulis</name>
    <dbReference type="NCBI Taxonomy" id="1776857"/>
    <lineage>
        <taxon>Bacteria</taxon>
        <taxon>Bacillati</taxon>
        <taxon>Actinomycetota</taxon>
        <taxon>Actinomycetes</taxon>
        <taxon>Propionibacteriales</taxon>
        <taxon>Nocardioidaceae</taxon>
        <taxon>Nocardioides</taxon>
    </lineage>
</organism>
<feature type="compositionally biased region" description="Low complexity" evidence="10">
    <location>
        <begin position="774"/>
        <end position="784"/>
    </location>
</feature>
<protein>
    <recommendedName>
        <fullName evidence="3">histidine kinase</fullName>
        <ecNumber evidence="3">2.7.13.3</ecNumber>
    </recommendedName>
</protein>
<feature type="compositionally biased region" description="Acidic residues" evidence="10">
    <location>
        <begin position="823"/>
        <end position="837"/>
    </location>
</feature>
<keyword evidence="13" id="KW-0547">Nucleotide-binding</keyword>
<dbReference type="Pfam" id="PF02518">
    <property type="entry name" value="HATPase_c"/>
    <property type="match status" value="1"/>
</dbReference>
<comment type="caution">
    <text evidence="13">The sequence shown here is derived from an EMBL/GenBank/DDBJ whole genome shotgun (WGS) entry which is preliminary data.</text>
</comment>
<keyword evidence="5" id="KW-0808">Transferase</keyword>
<dbReference type="InterPro" id="IPR036890">
    <property type="entry name" value="HATPase_C_sf"/>
</dbReference>
<evidence type="ECO:0000256" key="11">
    <source>
        <dbReference type="SAM" id="Phobius"/>
    </source>
</evidence>
<dbReference type="InterPro" id="IPR003594">
    <property type="entry name" value="HATPase_dom"/>
</dbReference>
<feature type="region of interest" description="Disordered" evidence="10">
    <location>
        <begin position="1049"/>
        <end position="1119"/>
    </location>
</feature>
<feature type="compositionally biased region" description="Acidic residues" evidence="10">
    <location>
        <begin position="877"/>
        <end position="887"/>
    </location>
</feature>
<feature type="region of interest" description="Disordered" evidence="10">
    <location>
        <begin position="609"/>
        <end position="945"/>
    </location>
</feature>
<dbReference type="PROSITE" id="PS50109">
    <property type="entry name" value="HIS_KIN"/>
    <property type="match status" value="1"/>
</dbReference>
<reference evidence="13 14" key="1">
    <citation type="submission" date="2024-09" db="EMBL/GenBank/DDBJ databases">
        <authorList>
            <person name="Sun Q."/>
            <person name="Mori K."/>
        </authorList>
    </citation>
    <scope>NUCLEOTIDE SEQUENCE [LARGE SCALE GENOMIC DNA]</scope>
    <source>
        <strain evidence="13 14">CCM 8654</strain>
    </source>
</reference>
<gene>
    <name evidence="13" type="ORF">ACFFJG_06280</name>
</gene>
<evidence type="ECO:0000256" key="7">
    <source>
        <dbReference type="ARBA" id="ARBA00022777"/>
    </source>
</evidence>
<feature type="compositionally biased region" description="Low complexity" evidence="10">
    <location>
        <begin position="1050"/>
        <end position="1059"/>
    </location>
</feature>
<feature type="transmembrane region" description="Helical" evidence="11">
    <location>
        <begin position="289"/>
        <end position="311"/>
    </location>
</feature>
<evidence type="ECO:0000256" key="3">
    <source>
        <dbReference type="ARBA" id="ARBA00012438"/>
    </source>
</evidence>